<evidence type="ECO:0008006" key="4">
    <source>
        <dbReference type="Google" id="ProtNLM"/>
    </source>
</evidence>
<gene>
    <name evidence="2" type="ORF">EDD19_11282</name>
</gene>
<reference evidence="2 3" key="1">
    <citation type="submission" date="2019-03" db="EMBL/GenBank/DDBJ databases">
        <title>Root nodule microbial communities of legume samples collected from USA, Mexico and Botswana.</title>
        <authorList>
            <person name="Hirsch A."/>
        </authorList>
    </citation>
    <scope>NUCLEOTIDE SEQUENCE [LARGE SCALE GENOMIC DNA]</scope>
    <source>
        <strain evidence="2 3">55</strain>
    </source>
</reference>
<proteinExistence type="predicted"/>
<feature type="chain" id="PRO_5038435174" description="Secreted protein" evidence="1">
    <location>
        <begin position="24"/>
        <end position="236"/>
    </location>
</feature>
<accession>A0A4R3ZT83</accession>
<dbReference type="Proteomes" id="UP000295805">
    <property type="component" value="Unassembled WGS sequence"/>
</dbReference>
<dbReference type="PROSITE" id="PS51318">
    <property type="entry name" value="TAT"/>
    <property type="match status" value="1"/>
</dbReference>
<organism evidence="2 3">
    <name type="scientific">Dietzia cinnamea</name>
    <dbReference type="NCBI Taxonomy" id="321318"/>
    <lineage>
        <taxon>Bacteria</taxon>
        <taxon>Bacillati</taxon>
        <taxon>Actinomycetota</taxon>
        <taxon>Actinomycetes</taxon>
        <taxon>Mycobacteriales</taxon>
        <taxon>Dietziaceae</taxon>
        <taxon>Dietzia</taxon>
    </lineage>
</organism>
<protein>
    <recommendedName>
        <fullName evidence="4">Secreted protein</fullName>
    </recommendedName>
</protein>
<dbReference type="InterPro" id="IPR006311">
    <property type="entry name" value="TAT_signal"/>
</dbReference>
<sequence length="236" mass="23312">MFTRNRFVAGASAVALAAGATLAGAGMAGAQGSSEIAADLELAATALNGPVTVTPNDEGGPTVTYTNEGDALQHCVGFTMPYSSVDEVGLDPSAGNPMDLLPKIIEIQAMGGVSMLGAAADGEPTTYDATADNGITQAALLLIATKAGVALDEGESVTWEATAPEEPAAAAVLCIPDAVAGNEARIAAIETNFGIDPEVVANQINDRLGPLGSITAGSVSGGSVEMGANLGLSRGP</sequence>
<dbReference type="RefSeq" id="WP_131885894.1">
    <property type="nucleotide sequence ID" value="NZ_CP143053.1"/>
</dbReference>
<dbReference type="EMBL" id="SMCX01000012">
    <property type="protein sequence ID" value="TCW23521.1"/>
    <property type="molecule type" value="Genomic_DNA"/>
</dbReference>
<feature type="signal peptide" evidence="1">
    <location>
        <begin position="1"/>
        <end position="23"/>
    </location>
</feature>
<evidence type="ECO:0000313" key="2">
    <source>
        <dbReference type="EMBL" id="TCW23521.1"/>
    </source>
</evidence>
<dbReference type="AlphaFoldDB" id="A0A4R3ZT83"/>
<evidence type="ECO:0000256" key="1">
    <source>
        <dbReference type="SAM" id="SignalP"/>
    </source>
</evidence>
<keyword evidence="1" id="KW-0732">Signal</keyword>
<evidence type="ECO:0000313" key="3">
    <source>
        <dbReference type="Proteomes" id="UP000295805"/>
    </source>
</evidence>
<dbReference type="GeneID" id="89531743"/>
<comment type="caution">
    <text evidence="2">The sequence shown here is derived from an EMBL/GenBank/DDBJ whole genome shotgun (WGS) entry which is preliminary data.</text>
</comment>
<name>A0A4R3ZT83_9ACTN</name>